<evidence type="ECO:0000313" key="2">
    <source>
        <dbReference type="Proteomes" id="UP001280121"/>
    </source>
</evidence>
<dbReference type="AlphaFoldDB" id="A0AAE0CWG5"/>
<sequence>MINRTKDYRALLVQEHQTLVQSEDAKQTTETTIQEALLEDNRNELSESSSEKRFEIPLEKAEETSVIILLMNKEVLTLKIFSRLLKCKKLLQIQLLLLVYLVH</sequence>
<dbReference type="EMBL" id="JANJYI010000001">
    <property type="protein sequence ID" value="KAK2665353.1"/>
    <property type="molecule type" value="Genomic_DNA"/>
</dbReference>
<keyword evidence="2" id="KW-1185">Reference proteome</keyword>
<name>A0AAE0CWG5_9ROSI</name>
<accession>A0AAE0CWG5</accession>
<organism evidence="1 2">
    <name type="scientific">Dipteronia dyeriana</name>
    <dbReference type="NCBI Taxonomy" id="168575"/>
    <lineage>
        <taxon>Eukaryota</taxon>
        <taxon>Viridiplantae</taxon>
        <taxon>Streptophyta</taxon>
        <taxon>Embryophyta</taxon>
        <taxon>Tracheophyta</taxon>
        <taxon>Spermatophyta</taxon>
        <taxon>Magnoliopsida</taxon>
        <taxon>eudicotyledons</taxon>
        <taxon>Gunneridae</taxon>
        <taxon>Pentapetalae</taxon>
        <taxon>rosids</taxon>
        <taxon>malvids</taxon>
        <taxon>Sapindales</taxon>
        <taxon>Sapindaceae</taxon>
        <taxon>Hippocastanoideae</taxon>
        <taxon>Acereae</taxon>
        <taxon>Dipteronia</taxon>
    </lineage>
</organism>
<dbReference type="Proteomes" id="UP001280121">
    <property type="component" value="Unassembled WGS sequence"/>
</dbReference>
<protein>
    <submittedName>
        <fullName evidence="1">Uncharacterized protein</fullName>
    </submittedName>
</protein>
<gene>
    <name evidence="1" type="ORF">Ddye_003927</name>
</gene>
<evidence type="ECO:0000313" key="1">
    <source>
        <dbReference type="EMBL" id="KAK2665353.1"/>
    </source>
</evidence>
<reference evidence="1" key="1">
    <citation type="journal article" date="2023" name="Plant J.">
        <title>Genome sequences and population genomics provide insights into the demographic history, inbreeding, and mutation load of two 'living fossil' tree species of Dipteronia.</title>
        <authorList>
            <person name="Feng Y."/>
            <person name="Comes H.P."/>
            <person name="Chen J."/>
            <person name="Zhu S."/>
            <person name="Lu R."/>
            <person name="Zhang X."/>
            <person name="Li P."/>
            <person name="Qiu J."/>
            <person name="Olsen K.M."/>
            <person name="Qiu Y."/>
        </authorList>
    </citation>
    <scope>NUCLEOTIDE SEQUENCE</scope>
    <source>
        <strain evidence="1">KIB01</strain>
    </source>
</reference>
<comment type="caution">
    <text evidence="1">The sequence shown here is derived from an EMBL/GenBank/DDBJ whole genome shotgun (WGS) entry which is preliminary data.</text>
</comment>
<proteinExistence type="predicted"/>